<evidence type="ECO:0000313" key="1">
    <source>
        <dbReference type="EMBL" id="GHA04430.1"/>
    </source>
</evidence>
<sequence>MRRFVILATPRSGSNLLCTLMHSHPDVLCHHELFNPSGIFTALPLRDDPQFDLGSLLARDADPAAFLEAVWRHNLGYHWLGFKITDPQQPALRKQLCQDPTIHKIVLRRRSALKAYLSRLIAEHTGRWEDYRTTETATTPIQVHVDYARLRAAVTHNQKFYQGLETQLAGPVTRLAYEDLLKSTTQQTLLHELGLRPKPLHAASRQQNPFPAHAMVSNLTTLVDQLKHDQDDLNLLNELNPPPAYQ</sequence>
<dbReference type="Gene3D" id="3.40.50.300">
    <property type="entry name" value="P-loop containing nucleotide triphosphate hydrolases"/>
    <property type="match status" value="1"/>
</dbReference>
<reference evidence="1" key="1">
    <citation type="journal article" date="2014" name="Int. J. Syst. Evol. Microbiol.">
        <title>Complete genome sequence of Corynebacterium casei LMG S-19264T (=DSM 44701T), isolated from a smear-ripened cheese.</title>
        <authorList>
            <consortium name="US DOE Joint Genome Institute (JGI-PGF)"/>
            <person name="Walter F."/>
            <person name="Albersmeier A."/>
            <person name="Kalinowski J."/>
            <person name="Ruckert C."/>
        </authorList>
    </citation>
    <scope>NUCLEOTIDE SEQUENCE</scope>
    <source>
        <strain evidence="1">KCTC 12711</strain>
    </source>
</reference>
<reference evidence="1" key="2">
    <citation type="submission" date="2020-09" db="EMBL/GenBank/DDBJ databases">
        <authorList>
            <person name="Sun Q."/>
            <person name="Kim S."/>
        </authorList>
    </citation>
    <scope>NUCLEOTIDE SEQUENCE</scope>
    <source>
        <strain evidence="1">KCTC 12711</strain>
    </source>
</reference>
<comment type="caution">
    <text evidence="1">The sequence shown here is derived from an EMBL/GenBank/DDBJ whole genome shotgun (WGS) entry which is preliminary data.</text>
</comment>
<protein>
    <recommendedName>
        <fullName evidence="3">Sulphotransferase Stf0 domain-containing protein</fullName>
    </recommendedName>
</protein>
<organism evidence="1 2">
    <name type="scientific">Arenicella chitinivorans</name>
    <dbReference type="NCBI Taxonomy" id="1329800"/>
    <lineage>
        <taxon>Bacteria</taxon>
        <taxon>Pseudomonadati</taxon>
        <taxon>Pseudomonadota</taxon>
        <taxon>Gammaproteobacteria</taxon>
        <taxon>Arenicellales</taxon>
        <taxon>Arenicellaceae</taxon>
        <taxon>Arenicella</taxon>
    </lineage>
</organism>
<accession>A0A918RP02</accession>
<dbReference type="AlphaFoldDB" id="A0A918RP02"/>
<name>A0A918RP02_9GAMM</name>
<keyword evidence="2" id="KW-1185">Reference proteome</keyword>
<dbReference type="EMBL" id="BMXA01000002">
    <property type="protein sequence ID" value="GHA04430.1"/>
    <property type="molecule type" value="Genomic_DNA"/>
</dbReference>
<gene>
    <name evidence="1" type="ORF">GCM10008090_12250</name>
</gene>
<dbReference type="SUPFAM" id="SSF52540">
    <property type="entry name" value="P-loop containing nucleoside triphosphate hydrolases"/>
    <property type="match status" value="1"/>
</dbReference>
<dbReference type="Proteomes" id="UP000614811">
    <property type="component" value="Unassembled WGS sequence"/>
</dbReference>
<proteinExistence type="predicted"/>
<evidence type="ECO:0000313" key="2">
    <source>
        <dbReference type="Proteomes" id="UP000614811"/>
    </source>
</evidence>
<dbReference type="InterPro" id="IPR027417">
    <property type="entry name" value="P-loop_NTPase"/>
</dbReference>
<evidence type="ECO:0008006" key="3">
    <source>
        <dbReference type="Google" id="ProtNLM"/>
    </source>
</evidence>